<proteinExistence type="predicted"/>
<evidence type="ECO:0000313" key="1">
    <source>
        <dbReference type="EMBL" id="KII83312.1"/>
    </source>
</evidence>
<dbReference type="Proteomes" id="UP000053263">
    <property type="component" value="Unassembled WGS sequence"/>
</dbReference>
<evidence type="ECO:0000313" key="2">
    <source>
        <dbReference type="Proteomes" id="UP000053263"/>
    </source>
</evidence>
<organism evidence="1 2">
    <name type="scientific">Plicaturopsis crispa FD-325 SS-3</name>
    <dbReference type="NCBI Taxonomy" id="944288"/>
    <lineage>
        <taxon>Eukaryota</taxon>
        <taxon>Fungi</taxon>
        <taxon>Dikarya</taxon>
        <taxon>Basidiomycota</taxon>
        <taxon>Agaricomycotina</taxon>
        <taxon>Agaricomycetes</taxon>
        <taxon>Agaricomycetidae</taxon>
        <taxon>Amylocorticiales</taxon>
        <taxon>Amylocorticiaceae</taxon>
        <taxon>Plicatura</taxon>
        <taxon>Plicaturopsis crispa</taxon>
    </lineage>
</organism>
<dbReference type="AlphaFoldDB" id="A0A0C9SQ44"/>
<sequence>MLLQKLLLELRLAIVSHRILSPLLIVSTRPLCDSAAVFVEIVAVRAFSITLPPPGVRYIRRLQHARKPRHHHACMRVGSSAHLIAHNSCRCVMCWNLLGARARCPDPAPDLPPAASPSTQHVQSLFV</sequence>
<reference evidence="1 2" key="1">
    <citation type="submission" date="2014-06" db="EMBL/GenBank/DDBJ databases">
        <title>Evolutionary Origins and Diversification of the Mycorrhizal Mutualists.</title>
        <authorList>
            <consortium name="DOE Joint Genome Institute"/>
            <consortium name="Mycorrhizal Genomics Consortium"/>
            <person name="Kohler A."/>
            <person name="Kuo A."/>
            <person name="Nagy L.G."/>
            <person name="Floudas D."/>
            <person name="Copeland A."/>
            <person name="Barry K.W."/>
            <person name="Cichocki N."/>
            <person name="Veneault-Fourrey C."/>
            <person name="LaButti K."/>
            <person name="Lindquist E.A."/>
            <person name="Lipzen A."/>
            <person name="Lundell T."/>
            <person name="Morin E."/>
            <person name="Murat C."/>
            <person name="Riley R."/>
            <person name="Ohm R."/>
            <person name="Sun H."/>
            <person name="Tunlid A."/>
            <person name="Henrissat B."/>
            <person name="Grigoriev I.V."/>
            <person name="Hibbett D.S."/>
            <person name="Martin F."/>
        </authorList>
    </citation>
    <scope>NUCLEOTIDE SEQUENCE [LARGE SCALE GENOMIC DNA]</scope>
    <source>
        <strain evidence="1 2">FD-325 SS-3</strain>
    </source>
</reference>
<protein>
    <submittedName>
        <fullName evidence="1">Uncharacterized protein</fullName>
    </submittedName>
</protein>
<dbReference type="EMBL" id="KN832579">
    <property type="protein sequence ID" value="KII83312.1"/>
    <property type="molecule type" value="Genomic_DNA"/>
</dbReference>
<name>A0A0C9SQ44_PLICR</name>
<gene>
    <name evidence="1" type="ORF">PLICRDRAFT_454601</name>
</gene>
<accession>A0A0C9SQ44</accession>
<keyword evidence="2" id="KW-1185">Reference proteome</keyword>
<dbReference type="HOGENOM" id="CLU_1971455_0_0_1"/>